<dbReference type="AlphaFoldDB" id="A0AAV5F0K3"/>
<sequence>MVAFLDSFLDSLAVIAARRPLSPLVVRSTTLAARSCHSLPVLVGSPALIAQFAARSTTRHPFSPLSVRPRRSSSVLTRSC</sequence>
<keyword evidence="2" id="KW-1185">Reference proteome</keyword>
<reference evidence="1" key="2">
    <citation type="submission" date="2021-12" db="EMBL/GenBank/DDBJ databases">
        <title>Resequencing data analysis of finger millet.</title>
        <authorList>
            <person name="Hatakeyama M."/>
            <person name="Aluri S."/>
            <person name="Balachadran M.T."/>
            <person name="Sivarajan S.R."/>
            <person name="Poveda L."/>
            <person name="Shimizu-Inatsugi R."/>
            <person name="Schlapbach R."/>
            <person name="Sreeman S.M."/>
            <person name="Shimizu K.K."/>
        </authorList>
    </citation>
    <scope>NUCLEOTIDE SEQUENCE</scope>
</reference>
<accession>A0AAV5F0K3</accession>
<protein>
    <recommendedName>
        <fullName evidence="3">Secreted protein</fullName>
    </recommendedName>
</protein>
<proteinExistence type="predicted"/>
<evidence type="ECO:0000313" key="1">
    <source>
        <dbReference type="EMBL" id="GJN29214.1"/>
    </source>
</evidence>
<dbReference type="EMBL" id="BQKI01000081">
    <property type="protein sequence ID" value="GJN29214.1"/>
    <property type="molecule type" value="Genomic_DNA"/>
</dbReference>
<organism evidence="1 2">
    <name type="scientific">Eleusine coracana subsp. coracana</name>
    <dbReference type="NCBI Taxonomy" id="191504"/>
    <lineage>
        <taxon>Eukaryota</taxon>
        <taxon>Viridiplantae</taxon>
        <taxon>Streptophyta</taxon>
        <taxon>Embryophyta</taxon>
        <taxon>Tracheophyta</taxon>
        <taxon>Spermatophyta</taxon>
        <taxon>Magnoliopsida</taxon>
        <taxon>Liliopsida</taxon>
        <taxon>Poales</taxon>
        <taxon>Poaceae</taxon>
        <taxon>PACMAD clade</taxon>
        <taxon>Chloridoideae</taxon>
        <taxon>Cynodonteae</taxon>
        <taxon>Eleusininae</taxon>
        <taxon>Eleusine</taxon>
    </lineage>
</organism>
<name>A0AAV5F0K3_ELECO</name>
<gene>
    <name evidence="1" type="primary">gb17413</name>
    <name evidence="1" type="ORF">PR202_gb17413</name>
</gene>
<evidence type="ECO:0000313" key="2">
    <source>
        <dbReference type="Proteomes" id="UP001054889"/>
    </source>
</evidence>
<comment type="caution">
    <text evidence="1">The sequence shown here is derived from an EMBL/GenBank/DDBJ whole genome shotgun (WGS) entry which is preliminary data.</text>
</comment>
<reference evidence="1" key="1">
    <citation type="journal article" date="2018" name="DNA Res.">
        <title>Multiple hybrid de novo genome assembly of finger millet, an orphan allotetraploid crop.</title>
        <authorList>
            <person name="Hatakeyama M."/>
            <person name="Aluri S."/>
            <person name="Balachadran M.T."/>
            <person name="Sivarajan S.R."/>
            <person name="Patrignani A."/>
            <person name="Gruter S."/>
            <person name="Poveda L."/>
            <person name="Shimizu-Inatsugi R."/>
            <person name="Baeten J."/>
            <person name="Francoijs K.J."/>
            <person name="Nataraja K.N."/>
            <person name="Reddy Y.A.N."/>
            <person name="Phadnis S."/>
            <person name="Ravikumar R.L."/>
            <person name="Schlapbach R."/>
            <person name="Sreeman S.M."/>
            <person name="Shimizu K.K."/>
        </authorList>
    </citation>
    <scope>NUCLEOTIDE SEQUENCE</scope>
</reference>
<evidence type="ECO:0008006" key="3">
    <source>
        <dbReference type="Google" id="ProtNLM"/>
    </source>
</evidence>
<dbReference type="Proteomes" id="UP001054889">
    <property type="component" value="Unassembled WGS sequence"/>
</dbReference>